<dbReference type="Pfam" id="PF00931">
    <property type="entry name" value="NB-ARC"/>
    <property type="match status" value="1"/>
</dbReference>
<dbReference type="FunFam" id="1.10.10.10:FF:000322">
    <property type="entry name" value="Probable disease resistance protein At1g63360"/>
    <property type="match status" value="1"/>
</dbReference>
<organism evidence="7 8">
    <name type="scientific">Acorus calamus</name>
    <name type="common">Sweet flag</name>
    <dbReference type="NCBI Taxonomy" id="4465"/>
    <lineage>
        <taxon>Eukaryota</taxon>
        <taxon>Viridiplantae</taxon>
        <taxon>Streptophyta</taxon>
        <taxon>Embryophyta</taxon>
        <taxon>Tracheophyta</taxon>
        <taxon>Spermatophyta</taxon>
        <taxon>Magnoliopsida</taxon>
        <taxon>Liliopsida</taxon>
        <taxon>Acoraceae</taxon>
        <taxon>Acorus</taxon>
    </lineage>
</organism>
<protein>
    <submittedName>
        <fullName evidence="7">Disease resistance protein</fullName>
    </submittedName>
</protein>
<dbReference type="SUPFAM" id="SSF52540">
    <property type="entry name" value="P-loop containing nucleoside triphosphate hydrolases"/>
    <property type="match status" value="1"/>
</dbReference>
<evidence type="ECO:0000313" key="8">
    <source>
        <dbReference type="Proteomes" id="UP001180020"/>
    </source>
</evidence>
<dbReference type="Gene3D" id="3.40.50.300">
    <property type="entry name" value="P-loop containing nucleotide triphosphate hydrolases"/>
    <property type="match status" value="1"/>
</dbReference>
<dbReference type="InterPro" id="IPR042197">
    <property type="entry name" value="Apaf_helical"/>
</dbReference>
<dbReference type="PRINTS" id="PR00364">
    <property type="entry name" value="DISEASERSIST"/>
</dbReference>
<dbReference type="Gene3D" id="1.10.10.10">
    <property type="entry name" value="Winged helix-like DNA-binding domain superfamily/Winged helix DNA-binding domain"/>
    <property type="match status" value="1"/>
</dbReference>
<reference evidence="7" key="2">
    <citation type="submission" date="2023-06" db="EMBL/GenBank/DDBJ databases">
        <authorList>
            <person name="Ma L."/>
            <person name="Liu K.-W."/>
            <person name="Li Z."/>
            <person name="Hsiao Y.-Y."/>
            <person name="Qi Y."/>
            <person name="Fu T."/>
            <person name="Tang G."/>
            <person name="Zhang D."/>
            <person name="Sun W.-H."/>
            <person name="Liu D.-K."/>
            <person name="Li Y."/>
            <person name="Chen G.-Z."/>
            <person name="Liu X.-D."/>
            <person name="Liao X.-Y."/>
            <person name="Jiang Y.-T."/>
            <person name="Yu X."/>
            <person name="Hao Y."/>
            <person name="Huang J."/>
            <person name="Zhao X.-W."/>
            <person name="Ke S."/>
            <person name="Chen Y.-Y."/>
            <person name="Wu W.-L."/>
            <person name="Hsu J.-L."/>
            <person name="Lin Y.-F."/>
            <person name="Huang M.-D."/>
            <person name="Li C.-Y."/>
            <person name="Huang L."/>
            <person name="Wang Z.-W."/>
            <person name="Zhao X."/>
            <person name="Zhong W.-Y."/>
            <person name="Peng D.-H."/>
            <person name="Ahmad S."/>
            <person name="Lan S."/>
            <person name="Zhang J.-S."/>
            <person name="Tsai W.-C."/>
            <person name="Van De Peer Y."/>
            <person name="Liu Z.-J."/>
        </authorList>
    </citation>
    <scope>NUCLEOTIDE SEQUENCE</scope>
    <source>
        <strain evidence="7">CP</strain>
        <tissue evidence="7">Leaves</tissue>
    </source>
</reference>
<comment type="caution">
    <text evidence="7">The sequence shown here is derived from an EMBL/GenBank/DDBJ whole genome shotgun (WGS) entry which is preliminary data.</text>
</comment>
<dbReference type="GO" id="GO:0005524">
    <property type="term" value="F:ATP binding"/>
    <property type="evidence" value="ECO:0007669"/>
    <property type="project" value="UniProtKB-KW"/>
</dbReference>
<dbReference type="PANTHER" id="PTHR33463:SF209">
    <property type="entry name" value="DISEASE RESISTANCE PROTEIN RPS2-LIKE"/>
    <property type="match status" value="1"/>
</dbReference>
<dbReference type="InterPro" id="IPR050905">
    <property type="entry name" value="Plant_NBS-LRR"/>
</dbReference>
<evidence type="ECO:0000256" key="4">
    <source>
        <dbReference type="SAM" id="Coils"/>
    </source>
</evidence>
<keyword evidence="2" id="KW-0611">Plant defense</keyword>
<dbReference type="GO" id="GO:0002758">
    <property type="term" value="P:innate immune response-activating signaling pathway"/>
    <property type="evidence" value="ECO:0007669"/>
    <property type="project" value="UniProtKB-ARBA"/>
</dbReference>
<dbReference type="InterPro" id="IPR058922">
    <property type="entry name" value="WHD_DRP"/>
</dbReference>
<evidence type="ECO:0000259" key="5">
    <source>
        <dbReference type="Pfam" id="PF00931"/>
    </source>
</evidence>
<sequence length="522" mass="59653">MLAIYHDLLGIYAVEMETVSPVIEVVKCVYKPVVQCVGYAKNLKKNLENLDKAARDLYDRRDEIQLLIRNSAREGKDPSPRCKTWLKRVEDIEKQMDEMKEKYEQEKKCFRGFCPNVYSHMIFGKHVVAKIAEVSELVNTFKSDEGVLVDAPMRSVEMVSAPRVEVDSSTTRTVQKILEHIRDGRKQRIGVWGMGGVGKTTVMKMVNNLPEISQMFAVVIWVTISGNLSIRKVQNEIIARLNIKLEENVSNDAVSRKLFEKLKNTKYLLLLDDVWDKVDLEDVGVPAPSSENGCKVLLTSRSQRVCNKMETDVEVPVEVLSKEEAWKLFHEKVTDVIELPMIQPLAKGVVRECGGLPLAIIVVGGALRKETNIHVWENALNELRMAATSHIEDMEKVFKCLKYSYDRLKDDHMKSCFLYCALFPEDYSIDIDELIEYWRAEGFIEGARNLVEARNKGHTILKYLVDASLLLESCTRYVPNIYNSGKLLMEHSVDNQDWHFVQMHDVIRDLALRITSHGGEEG</sequence>
<dbReference type="GO" id="GO:0042742">
    <property type="term" value="P:defense response to bacterium"/>
    <property type="evidence" value="ECO:0007669"/>
    <property type="project" value="UniProtKB-ARBA"/>
</dbReference>
<dbReference type="Gene3D" id="1.10.8.430">
    <property type="entry name" value="Helical domain of apoptotic protease-activating factors"/>
    <property type="match status" value="1"/>
</dbReference>
<feature type="domain" description="Disease resistance protein winged helix" evidence="6">
    <location>
        <begin position="422"/>
        <end position="511"/>
    </location>
</feature>
<reference evidence="7" key="1">
    <citation type="journal article" date="2023" name="Nat. Commun.">
        <title>Diploid and tetraploid genomes of Acorus and the evolution of monocots.</title>
        <authorList>
            <person name="Ma L."/>
            <person name="Liu K.W."/>
            <person name="Li Z."/>
            <person name="Hsiao Y.Y."/>
            <person name="Qi Y."/>
            <person name="Fu T."/>
            <person name="Tang G.D."/>
            <person name="Zhang D."/>
            <person name="Sun W.H."/>
            <person name="Liu D.K."/>
            <person name="Li Y."/>
            <person name="Chen G.Z."/>
            <person name="Liu X.D."/>
            <person name="Liao X.Y."/>
            <person name="Jiang Y.T."/>
            <person name="Yu X."/>
            <person name="Hao Y."/>
            <person name="Huang J."/>
            <person name="Zhao X.W."/>
            <person name="Ke S."/>
            <person name="Chen Y.Y."/>
            <person name="Wu W.L."/>
            <person name="Hsu J.L."/>
            <person name="Lin Y.F."/>
            <person name="Huang M.D."/>
            <person name="Li C.Y."/>
            <person name="Huang L."/>
            <person name="Wang Z.W."/>
            <person name="Zhao X."/>
            <person name="Zhong W.Y."/>
            <person name="Peng D.H."/>
            <person name="Ahmad S."/>
            <person name="Lan S."/>
            <person name="Zhang J.S."/>
            <person name="Tsai W.C."/>
            <person name="Van de Peer Y."/>
            <person name="Liu Z.J."/>
        </authorList>
    </citation>
    <scope>NUCLEOTIDE SEQUENCE</scope>
    <source>
        <strain evidence="7">CP</strain>
    </source>
</reference>
<keyword evidence="1" id="KW-0677">Repeat</keyword>
<evidence type="ECO:0000256" key="2">
    <source>
        <dbReference type="ARBA" id="ARBA00022821"/>
    </source>
</evidence>
<feature type="coiled-coil region" evidence="4">
    <location>
        <begin position="40"/>
        <end position="109"/>
    </location>
</feature>
<dbReference type="AlphaFoldDB" id="A0AAV9EZS1"/>
<dbReference type="GO" id="GO:0043531">
    <property type="term" value="F:ADP binding"/>
    <property type="evidence" value="ECO:0007669"/>
    <property type="project" value="InterPro"/>
</dbReference>
<dbReference type="Pfam" id="PF23559">
    <property type="entry name" value="WHD_DRP"/>
    <property type="match status" value="1"/>
</dbReference>
<dbReference type="Proteomes" id="UP001180020">
    <property type="component" value="Unassembled WGS sequence"/>
</dbReference>
<dbReference type="FunFam" id="1.10.8.430:FF:000003">
    <property type="entry name" value="Probable disease resistance protein At5g66910"/>
    <property type="match status" value="1"/>
</dbReference>
<dbReference type="EMBL" id="JAUJYO010000004">
    <property type="protein sequence ID" value="KAK1319265.1"/>
    <property type="molecule type" value="Genomic_DNA"/>
</dbReference>
<keyword evidence="3" id="KW-0547">Nucleotide-binding</keyword>
<keyword evidence="8" id="KW-1185">Reference proteome</keyword>
<dbReference type="PANTHER" id="PTHR33463">
    <property type="entry name" value="NB-ARC DOMAIN-CONTAINING PROTEIN-RELATED"/>
    <property type="match status" value="1"/>
</dbReference>
<name>A0AAV9EZS1_ACOCL</name>
<feature type="domain" description="NB-ARC" evidence="5">
    <location>
        <begin position="172"/>
        <end position="334"/>
    </location>
</feature>
<dbReference type="InterPro" id="IPR036388">
    <property type="entry name" value="WH-like_DNA-bd_sf"/>
</dbReference>
<dbReference type="InterPro" id="IPR027417">
    <property type="entry name" value="P-loop_NTPase"/>
</dbReference>
<evidence type="ECO:0000313" key="7">
    <source>
        <dbReference type="EMBL" id="KAK1319265.1"/>
    </source>
</evidence>
<accession>A0AAV9EZS1</accession>
<dbReference type="FunFam" id="3.40.50.300:FF:001091">
    <property type="entry name" value="Probable disease resistance protein At1g61300"/>
    <property type="match status" value="1"/>
</dbReference>
<evidence type="ECO:0000259" key="6">
    <source>
        <dbReference type="Pfam" id="PF23559"/>
    </source>
</evidence>
<keyword evidence="3" id="KW-0067">ATP-binding</keyword>
<evidence type="ECO:0000256" key="1">
    <source>
        <dbReference type="ARBA" id="ARBA00022737"/>
    </source>
</evidence>
<dbReference type="InterPro" id="IPR002182">
    <property type="entry name" value="NB-ARC"/>
</dbReference>
<proteinExistence type="predicted"/>
<keyword evidence="4" id="KW-0175">Coiled coil</keyword>
<dbReference type="GO" id="GO:0009626">
    <property type="term" value="P:plant-type hypersensitive response"/>
    <property type="evidence" value="ECO:0007669"/>
    <property type="project" value="UniProtKB-ARBA"/>
</dbReference>
<evidence type="ECO:0000256" key="3">
    <source>
        <dbReference type="ARBA" id="ARBA00022840"/>
    </source>
</evidence>
<gene>
    <name evidence="7" type="ORF">QJS10_CPB04g01821</name>
</gene>